<keyword evidence="5 7" id="KW-1133">Transmembrane helix</keyword>
<name>A0A238FBV6_9BASI</name>
<keyword evidence="6 7" id="KW-0472">Membrane</keyword>
<keyword evidence="9" id="KW-1185">Reference proteome</keyword>
<dbReference type="OrthoDB" id="2538021at2759"/>
<dbReference type="InterPro" id="IPR004813">
    <property type="entry name" value="OPT"/>
</dbReference>
<evidence type="ECO:0000313" key="9">
    <source>
        <dbReference type="Proteomes" id="UP000198372"/>
    </source>
</evidence>
<feature type="transmembrane region" description="Helical" evidence="7">
    <location>
        <begin position="76"/>
        <end position="96"/>
    </location>
</feature>
<evidence type="ECO:0000313" key="8">
    <source>
        <dbReference type="EMBL" id="SCV69384.1"/>
    </source>
</evidence>
<keyword evidence="3" id="KW-0813">Transport</keyword>
<evidence type="ECO:0000256" key="1">
    <source>
        <dbReference type="ARBA" id="ARBA00004141"/>
    </source>
</evidence>
<evidence type="ECO:0000256" key="2">
    <source>
        <dbReference type="ARBA" id="ARBA00008807"/>
    </source>
</evidence>
<evidence type="ECO:0000256" key="5">
    <source>
        <dbReference type="ARBA" id="ARBA00022989"/>
    </source>
</evidence>
<proteinExistence type="inferred from homology"/>
<evidence type="ECO:0000256" key="6">
    <source>
        <dbReference type="ARBA" id="ARBA00023136"/>
    </source>
</evidence>
<sequence length="159" mass="18088">MALLNLSDTVIGLFVPVPFYIGHRYFPKLRLNRLVTPQLCNCLGYLSASDYPSRFPGRLILRQRLTQLASFECAQVLINSSIMSLFLLAIWSQIYLRKRHPTFFRKYNYLLAASLDGGTDFMVFISTLLAMNGGAGKQYTFPTWALNPQGHYDCGPPKR</sequence>
<organism evidence="8 9">
    <name type="scientific">Microbotryum intermedium</name>
    <dbReference type="NCBI Taxonomy" id="269621"/>
    <lineage>
        <taxon>Eukaryota</taxon>
        <taxon>Fungi</taxon>
        <taxon>Dikarya</taxon>
        <taxon>Basidiomycota</taxon>
        <taxon>Pucciniomycotina</taxon>
        <taxon>Microbotryomycetes</taxon>
        <taxon>Microbotryales</taxon>
        <taxon>Microbotryaceae</taxon>
        <taxon>Microbotryum</taxon>
    </lineage>
</organism>
<dbReference type="EMBL" id="FMSP01000004">
    <property type="protein sequence ID" value="SCV69384.1"/>
    <property type="molecule type" value="Genomic_DNA"/>
</dbReference>
<dbReference type="AlphaFoldDB" id="A0A238FBV6"/>
<keyword evidence="4 7" id="KW-0812">Transmembrane</keyword>
<gene>
    <name evidence="8" type="ORF">BQ2448_2404</name>
</gene>
<dbReference type="Pfam" id="PF03169">
    <property type="entry name" value="OPT"/>
    <property type="match status" value="1"/>
</dbReference>
<evidence type="ECO:0000256" key="4">
    <source>
        <dbReference type="ARBA" id="ARBA00022692"/>
    </source>
</evidence>
<accession>A0A238FBV6</accession>
<feature type="transmembrane region" description="Helical" evidence="7">
    <location>
        <begin position="108"/>
        <end position="131"/>
    </location>
</feature>
<protein>
    <submittedName>
        <fullName evidence="8">BQ2448_2404 protein</fullName>
    </submittedName>
</protein>
<comment type="similarity">
    <text evidence="2">Belongs to the oligopeptide OPT transporter family.</text>
</comment>
<dbReference type="GO" id="GO:0035673">
    <property type="term" value="F:oligopeptide transmembrane transporter activity"/>
    <property type="evidence" value="ECO:0007669"/>
    <property type="project" value="InterPro"/>
</dbReference>
<comment type="subcellular location">
    <subcellularLocation>
        <location evidence="1">Membrane</location>
        <topology evidence="1">Multi-pass membrane protein</topology>
    </subcellularLocation>
</comment>
<evidence type="ECO:0000256" key="3">
    <source>
        <dbReference type="ARBA" id="ARBA00022448"/>
    </source>
</evidence>
<dbReference type="GO" id="GO:0016020">
    <property type="term" value="C:membrane"/>
    <property type="evidence" value="ECO:0007669"/>
    <property type="project" value="UniProtKB-SubCell"/>
</dbReference>
<dbReference type="STRING" id="269621.A0A238FBV6"/>
<dbReference type="Proteomes" id="UP000198372">
    <property type="component" value="Unassembled WGS sequence"/>
</dbReference>
<evidence type="ECO:0000256" key="7">
    <source>
        <dbReference type="SAM" id="Phobius"/>
    </source>
</evidence>
<reference evidence="9" key="1">
    <citation type="submission" date="2016-09" db="EMBL/GenBank/DDBJ databases">
        <authorList>
            <person name="Jeantristanb JTB J.-T."/>
            <person name="Ricardo R."/>
        </authorList>
    </citation>
    <scope>NUCLEOTIDE SEQUENCE [LARGE SCALE GENOMIC DNA]</scope>
</reference>